<dbReference type="GO" id="GO:0022857">
    <property type="term" value="F:transmembrane transporter activity"/>
    <property type="evidence" value="ECO:0007669"/>
    <property type="project" value="InterPro"/>
</dbReference>
<dbReference type="Pfam" id="PF07690">
    <property type="entry name" value="MFS_1"/>
    <property type="match status" value="1"/>
</dbReference>
<evidence type="ECO:0000313" key="8">
    <source>
        <dbReference type="Proteomes" id="UP001302126"/>
    </source>
</evidence>
<evidence type="ECO:0000256" key="5">
    <source>
        <dbReference type="SAM" id="MobiDB-lite"/>
    </source>
</evidence>
<feature type="transmembrane region" description="Helical" evidence="6">
    <location>
        <begin position="163"/>
        <end position="186"/>
    </location>
</feature>
<feature type="transmembrane region" description="Helical" evidence="6">
    <location>
        <begin position="446"/>
        <end position="470"/>
    </location>
</feature>
<comment type="subcellular location">
    <subcellularLocation>
        <location evidence="1">Membrane</location>
        <topology evidence="1">Multi-pass membrane protein</topology>
    </subcellularLocation>
</comment>
<dbReference type="PANTHER" id="PTHR23501">
    <property type="entry name" value="MAJOR FACILITATOR SUPERFAMILY"/>
    <property type="match status" value="1"/>
</dbReference>
<dbReference type="InterPro" id="IPR036259">
    <property type="entry name" value="MFS_trans_sf"/>
</dbReference>
<keyword evidence="2 6" id="KW-0812">Transmembrane</keyword>
<feature type="transmembrane region" description="Helical" evidence="6">
    <location>
        <begin position="557"/>
        <end position="576"/>
    </location>
</feature>
<proteinExistence type="predicted"/>
<feature type="transmembrane region" description="Helical" evidence="6">
    <location>
        <begin position="228"/>
        <end position="252"/>
    </location>
</feature>
<keyword evidence="8" id="KW-1185">Reference proteome</keyword>
<evidence type="ECO:0000256" key="4">
    <source>
        <dbReference type="ARBA" id="ARBA00023136"/>
    </source>
</evidence>
<feature type="transmembrane region" description="Helical" evidence="6">
    <location>
        <begin position="198"/>
        <end position="216"/>
    </location>
</feature>
<name>A0AAN6WPC1_9PEZI</name>
<gene>
    <name evidence="7" type="ORF">QBC35DRAFT_507086</name>
</gene>
<evidence type="ECO:0000256" key="2">
    <source>
        <dbReference type="ARBA" id="ARBA00022692"/>
    </source>
</evidence>
<organism evidence="7 8">
    <name type="scientific">Podospora australis</name>
    <dbReference type="NCBI Taxonomy" id="1536484"/>
    <lineage>
        <taxon>Eukaryota</taxon>
        <taxon>Fungi</taxon>
        <taxon>Dikarya</taxon>
        <taxon>Ascomycota</taxon>
        <taxon>Pezizomycotina</taxon>
        <taxon>Sordariomycetes</taxon>
        <taxon>Sordariomycetidae</taxon>
        <taxon>Sordariales</taxon>
        <taxon>Podosporaceae</taxon>
        <taxon>Podospora</taxon>
    </lineage>
</organism>
<dbReference type="EMBL" id="MU864517">
    <property type="protein sequence ID" value="KAK4183887.1"/>
    <property type="molecule type" value="Genomic_DNA"/>
</dbReference>
<feature type="transmembrane region" description="Helical" evidence="6">
    <location>
        <begin position="284"/>
        <end position="307"/>
    </location>
</feature>
<dbReference type="GO" id="GO:0005886">
    <property type="term" value="C:plasma membrane"/>
    <property type="evidence" value="ECO:0007669"/>
    <property type="project" value="TreeGrafter"/>
</dbReference>
<evidence type="ECO:0000256" key="1">
    <source>
        <dbReference type="ARBA" id="ARBA00004141"/>
    </source>
</evidence>
<dbReference type="PANTHER" id="PTHR23501:SF3">
    <property type="entry name" value="MAJOR FACILITATOR SUPERFAMILY (MFS) PROFILE DOMAIN-CONTAINING PROTEIN"/>
    <property type="match status" value="1"/>
</dbReference>
<feature type="transmembrane region" description="Helical" evidence="6">
    <location>
        <begin position="108"/>
        <end position="128"/>
    </location>
</feature>
<feature type="transmembrane region" description="Helical" evidence="6">
    <location>
        <begin position="482"/>
        <end position="506"/>
    </location>
</feature>
<keyword evidence="3 6" id="KW-1133">Transmembrane helix</keyword>
<reference evidence="7" key="2">
    <citation type="submission" date="2023-05" db="EMBL/GenBank/DDBJ databases">
        <authorList>
            <consortium name="Lawrence Berkeley National Laboratory"/>
            <person name="Steindorff A."/>
            <person name="Hensen N."/>
            <person name="Bonometti L."/>
            <person name="Westerberg I."/>
            <person name="Brannstrom I.O."/>
            <person name="Guillou S."/>
            <person name="Cros-Aarteil S."/>
            <person name="Calhoun S."/>
            <person name="Haridas S."/>
            <person name="Kuo A."/>
            <person name="Mondo S."/>
            <person name="Pangilinan J."/>
            <person name="Riley R."/>
            <person name="Labutti K."/>
            <person name="Andreopoulos B."/>
            <person name="Lipzen A."/>
            <person name="Chen C."/>
            <person name="Yanf M."/>
            <person name="Daum C."/>
            <person name="Ng V."/>
            <person name="Clum A."/>
            <person name="Ohm R."/>
            <person name="Martin F."/>
            <person name="Silar P."/>
            <person name="Natvig D."/>
            <person name="Lalanne C."/>
            <person name="Gautier V."/>
            <person name="Ament-Velasquez S.L."/>
            <person name="Kruys A."/>
            <person name="Hutchinson M.I."/>
            <person name="Powell A.J."/>
            <person name="Barry K."/>
            <person name="Miller A.N."/>
            <person name="Grigoriev I.V."/>
            <person name="Debuchy R."/>
            <person name="Gladieux P."/>
            <person name="Thoren M.H."/>
            <person name="Johannesson H."/>
        </authorList>
    </citation>
    <scope>NUCLEOTIDE SEQUENCE</scope>
    <source>
        <strain evidence="7">PSN309</strain>
    </source>
</reference>
<feature type="transmembrane region" description="Helical" evidence="6">
    <location>
        <begin position="313"/>
        <end position="333"/>
    </location>
</feature>
<protein>
    <submittedName>
        <fullName evidence="7">Siderophore iron transporter</fullName>
    </submittedName>
</protein>
<reference evidence="7" key="1">
    <citation type="journal article" date="2023" name="Mol. Phylogenet. Evol.">
        <title>Genome-scale phylogeny and comparative genomics of the fungal order Sordariales.</title>
        <authorList>
            <person name="Hensen N."/>
            <person name="Bonometti L."/>
            <person name="Westerberg I."/>
            <person name="Brannstrom I.O."/>
            <person name="Guillou S."/>
            <person name="Cros-Aarteil S."/>
            <person name="Calhoun S."/>
            <person name="Haridas S."/>
            <person name="Kuo A."/>
            <person name="Mondo S."/>
            <person name="Pangilinan J."/>
            <person name="Riley R."/>
            <person name="LaButti K."/>
            <person name="Andreopoulos B."/>
            <person name="Lipzen A."/>
            <person name="Chen C."/>
            <person name="Yan M."/>
            <person name="Daum C."/>
            <person name="Ng V."/>
            <person name="Clum A."/>
            <person name="Steindorff A."/>
            <person name="Ohm R.A."/>
            <person name="Martin F."/>
            <person name="Silar P."/>
            <person name="Natvig D.O."/>
            <person name="Lalanne C."/>
            <person name="Gautier V."/>
            <person name="Ament-Velasquez S.L."/>
            <person name="Kruys A."/>
            <person name="Hutchinson M.I."/>
            <person name="Powell A.J."/>
            <person name="Barry K."/>
            <person name="Miller A.N."/>
            <person name="Grigoriev I.V."/>
            <person name="Debuchy R."/>
            <person name="Gladieux P."/>
            <person name="Hiltunen Thoren M."/>
            <person name="Johannesson H."/>
        </authorList>
    </citation>
    <scope>NUCLEOTIDE SEQUENCE</scope>
    <source>
        <strain evidence="7">PSN309</strain>
    </source>
</reference>
<feature type="transmembrane region" description="Helical" evidence="6">
    <location>
        <begin position="140"/>
        <end position="157"/>
    </location>
</feature>
<comment type="caution">
    <text evidence="7">The sequence shown here is derived from an EMBL/GenBank/DDBJ whole genome shotgun (WGS) entry which is preliminary data.</text>
</comment>
<evidence type="ECO:0000256" key="6">
    <source>
        <dbReference type="SAM" id="Phobius"/>
    </source>
</evidence>
<feature type="compositionally biased region" description="Basic and acidic residues" evidence="5">
    <location>
        <begin position="32"/>
        <end position="43"/>
    </location>
</feature>
<evidence type="ECO:0000313" key="7">
    <source>
        <dbReference type="EMBL" id="KAK4183887.1"/>
    </source>
</evidence>
<dbReference type="Gene3D" id="1.20.1250.20">
    <property type="entry name" value="MFS general substrate transporter like domains"/>
    <property type="match status" value="2"/>
</dbReference>
<dbReference type="Proteomes" id="UP001302126">
    <property type="component" value="Unassembled WGS sequence"/>
</dbReference>
<keyword evidence="4 6" id="KW-0472">Membrane</keyword>
<feature type="region of interest" description="Disordered" evidence="5">
    <location>
        <begin position="1"/>
        <end position="49"/>
    </location>
</feature>
<feature type="transmembrane region" description="Helical" evidence="6">
    <location>
        <begin position="395"/>
        <end position="414"/>
    </location>
</feature>
<evidence type="ECO:0000256" key="3">
    <source>
        <dbReference type="ARBA" id="ARBA00022989"/>
    </source>
</evidence>
<accession>A0AAN6WPC1</accession>
<sequence length="596" mass="65349">MAVSEKPAKPSAAEGGNEKRAERVQTSPPAYSEHDAKNPREVESSLDLETPDGPAGVVAIEAIQKVWPKSHLIAAYAMIWLIYFITSIEEVCVRAFNPWVTSSFSSHSLTAATGIFASIIGGLSKLPLAKILDVWGRPQGMALMLFIWTLGFIMMAATNGVELYAAAQVFSTVGAQGISYCLTIFVADTSSLRNRGLMLAYATSPYIVTTWIGGPMSDQILKRGGIGWRWGFGIFSIITPVVVAPLILLFIWNQRRAERLGLIPAKQSDFSLNTLKKLAIDFDLFGVFLLAAGMAMFLTPLAIYSYQEDQWRSPLIICLLIFGGLLVIAFIAYEKWLAPVNFVPPHLLAERNVIFAGIMLVFVFANSMLWGSYFSSMCMVAWNTTVTTATYISNIYRVGSCFAAIPIGFAIRYTRRFKWVAVFYALPLMMLGVGLMIHFRQPDVNLGYIVMTQVFVAFAGGPIVIAAELAMMSQVTHKELTAIMAILDLFGSVGSAIGSSIAAAIWTGVFPKKLEDRLPPGANIKSIYSSLYTQLAYRVGTPTRIGISWAYGDTQRYMLIASTCMVGAGWICTWFWKNTRLSDAHFAKNAKAAGAN</sequence>
<dbReference type="SUPFAM" id="SSF103473">
    <property type="entry name" value="MFS general substrate transporter"/>
    <property type="match status" value="2"/>
</dbReference>
<dbReference type="InterPro" id="IPR011701">
    <property type="entry name" value="MFS"/>
</dbReference>
<feature type="transmembrane region" description="Helical" evidence="6">
    <location>
        <begin position="421"/>
        <end position="440"/>
    </location>
</feature>
<dbReference type="AlphaFoldDB" id="A0AAN6WPC1"/>
<feature type="transmembrane region" description="Helical" evidence="6">
    <location>
        <begin position="73"/>
        <end position="96"/>
    </location>
</feature>
<feature type="transmembrane region" description="Helical" evidence="6">
    <location>
        <begin position="353"/>
        <end position="375"/>
    </location>
</feature>